<evidence type="ECO:0000256" key="8">
    <source>
        <dbReference type="SAM" id="Phobius"/>
    </source>
</evidence>
<organism evidence="10 11">
    <name type="scientific">Elysia crispata</name>
    <name type="common">lettuce slug</name>
    <dbReference type="NCBI Taxonomy" id="231223"/>
    <lineage>
        <taxon>Eukaryota</taxon>
        <taxon>Metazoa</taxon>
        <taxon>Spiralia</taxon>
        <taxon>Lophotrochozoa</taxon>
        <taxon>Mollusca</taxon>
        <taxon>Gastropoda</taxon>
        <taxon>Heterobranchia</taxon>
        <taxon>Euthyneura</taxon>
        <taxon>Panpulmonata</taxon>
        <taxon>Sacoglossa</taxon>
        <taxon>Placobranchoidea</taxon>
        <taxon>Plakobranchidae</taxon>
        <taxon>Elysia</taxon>
    </lineage>
</organism>
<dbReference type="Gene3D" id="1.20.1070.10">
    <property type="entry name" value="Rhodopsin 7-helix transmembrane proteins"/>
    <property type="match status" value="1"/>
</dbReference>
<dbReference type="EMBL" id="JAWDGP010006049">
    <property type="protein sequence ID" value="KAK3748092.1"/>
    <property type="molecule type" value="Genomic_DNA"/>
</dbReference>
<reference evidence="10" key="1">
    <citation type="journal article" date="2023" name="G3 (Bethesda)">
        <title>A reference genome for the long-term kleptoplast-retaining sea slug Elysia crispata morphotype clarki.</title>
        <authorList>
            <person name="Eastman K.E."/>
            <person name="Pendleton A.L."/>
            <person name="Shaikh M.A."/>
            <person name="Suttiyut T."/>
            <person name="Ogas R."/>
            <person name="Tomko P."/>
            <person name="Gavelis G."/>
            <person name="Widhalm J.R."/>
            <person name="Wisecaver J.H."/>
        </authorList>
    </citation>
    <scope>NUCLEOTIDE SEQUENCE</scope>
    <source>
        <strain evidence="10">ECLA1</strain>
    </source>
</reference>
<feature type="transmembrane region" description="Helical" evidence="8">
    <location>
        <begin position="275"/>
        <end position="302"/>
    </location>
</feature>
<dbReference type="GO" id="GO:0004930">
    <property type="term" value="F:G protein-coupled receptor activity"/>
    <property type="evidence" value="ECO:0007669"/>
    <property type="project" value="UniProtKB-KW"/>
</dbReference>
<comment type="caution">
    <text evidence="10">The sequence shown here is derived from an EMBL/GenBank/DDBJ whole genome shotgun (WGS) entry which is preliminary data.</text>
</comment>
<keyword evidence="5 8" id="KW-0472">Membrane</keyword>
<evidence type="ECO:0000256" key="7">
    <source>
        <dbReference type="ARBA" id="ARBA00023224"/>
    </source>
</evidence>
<evidence type="ECO:0000259" key="9">
    <source>
        <dbReference type="PROSITE" id="PS50262"/>
    </source>
</evidence>
<dbReference type="PRINTS" id="PR00237">
    <property type="entry name" value="GPCRRHODOPSN"/>
</dbReference>
<dbReference type="InterPro" id="IPR017452">
    <property type="entry name" value="GPCR_Rhodpsn_7TM"/>
</dbReference>
<evidence type="ECO:0000256" key="2">
    <source>
        <dbReference type="ARBA" id="ARBA00022692"/>
    </source>
</evidence>
<keyword evidence="11" id="KW-1185">Reference proteome</keyword>
<sequence length="362" mass="39786">MYLVKNVNMTWDIGSSPGLINGPLFWQVLNVVLTLDILAAVFATAANILTVIVYRRVGYAESINISLSALAISDLGVAVTTIICVLAMLLPTVPNAPFTYEIFANLGAYPHMFFTRASALITAYISVERYLCVFLPLRVKGIFTTNRTLAAMIVIFFLTFSPIAVTLLSYPLGWSFSPEQNRTVLAVLPVDDSIILTSWYIIQVYIALFLPVSTFVTVSFSTVFLTTSLRRSQVWRDANRSTAIIGKNNGNNTASSINTRQAATNSKEKKAVKMVVAIATIFIIASIPSSGHMIAVMTIPGFTIGGRFAHSFSISGMMLLFVDTLNCGGNVIIYLFMSSRFKQATFNVLCEKSLVPHNRRRK</sequence>
<keyword evidence="7" id="KW-0807">Transducer</keyword>
<dbReference type="AlphaFoldDB" id="A0AAE0YJG3"/>
<feature type="transmembrane region" description="Helical" evidence="8">
    <location>
        <begin position="149"/>
        <end position="170"/>
    </location>
</feature>
<dbReference type="Proteomes" id="UP001283361">
    <property type="component" value="Unassembled WGS sequence"/>
</dbReference>
<feature type="transmembrane region" description="Helical" evidence="8">
    <location>
        <begin position="314"/>
        <end position="337"/>
    </location>
</feature>
<comment type="subcellular location">
    <subcellularLocation>
        <location evidence="1">Membrane</location>
        <topology evidence="1">Multi-pass membrane protein</topology>
    </subcellularLocation>
</comment>
<dbReference type="GO" id="GO:0016020">
    <property type="term" value="C:membrane"/>
    <property type="evidence" value="ECO:0007669"/>
    <property type="project" value="UniProtKB-SubCell"/>
</dbReference>
<dbReference type="PROSITE" id="PS50262">
    <property type="entry name" value="G_PROTEIN_RECEP_F1_2"/>
    <property type="match status" value="1"/>
</dbReference>
<evidence type="ECO:0000256" key="1">
    <source>
        <dbReference type="ARBA" id="ARBA00004141"/>
    </source>
</evidence>
<feature type="transmembrane region" description="Helical" evidence="8">
    <location>
        <begin position="24"/>
        <end position="54"/>
    </location>
</feature>
<dbReference type="InterPro" id="IPR000276">
    <property type="entry name" value="GPCR_Rhodpsn"/>
</dbReference>
<accession>A0AAE0YJG3</accession>
<evidence type="ECO:0000256" key="3">
    <source>
        <dbReference type="ARBA" id="ARBA00022989"/>
    </source>
</evidence>
<keyword evidence="6" id="KW-0675">Receptor</keyword>
<feature type="transmembrane region" description="Helical" evidence="8">
    <location>
        <begin position="200"/>
        <end position="226"/>
    </location>
</feature>
<proteinExistence type="predicted"/>
<dbReference type="Pfam" id="PF00001">
    <property type="entry name" value="7tm_1"/>
    <property type="match status" value="1"/>
</dbReference>
<name>A0AAE0YJG3_9GAST</name>
<protein>
    <recommendedName>
        <fullName evidence="9">G-protein coupled receptors family 1 profile domain-containing protein</fullName>
    </recommendedName>
</protein>
<feature type="domain" description="G-protein coupled receptors family 1 profile" evidence="9">
    <location>
        <begin position="46"/>
        <end position="334"/>
    </location>
</feature>
<feature type="transmembrane region" description="Helical" evidence="8">
    <location>
        <begin position="66"/>
        <end position="93"/>
    </location>
</feature>
<feature type="transmembrane region" description="Helical" evidence="8">
    <location>
        <begin position="113"/>
        <end position="137"/>
    </location>
</feature>
<evidence type="ECO:0000313" key="11">
    <source>
        <dbReference type="Proteomes" id="UP001283361"/>
    </source>
</evidence>
<dbReference type="SUPFAM" id="SSF81321">
    <property type="entry name" value="Family A G protein-coupled receptor-like"/>
    <property type="match status" value="1"/>
</dbReference>
<evidence type="ECO:0000256" key="6">
    <source>
        <dbReference type="ARBA" id="ARBA00023170"/>
    </source>
</evidence>
<evidence type="ECO:0000256" key="5">
    <source>
        <dbReference type="ARBA" id="ARBA00023136"/>
    </source>
</evidence>
<keyword evidence="2 8" id="KW-0812">Transmembrane</keyword>
<dbReference type="PANTHER" id="PTHR24243:SF208">
    <property type="entry name" value="PYROKININ-1 RECEPTOR"/>
    <property type="match status" value="1"/>
</dbReference>
<keyword evidence="4" id="KW-0297">G-protein coupled receptor</keyword>
<dbReference type="PANTHER" id="PTHR24243">
    <property type="entry name" value="G-PROTEIN COUPLED RECEPTOR"/>
    <property type="match status" value="1"/>
</dbReference>
<evidence type="ECO:0000313" key="10">
    <source>
        <dbReference type="EMBL" id="KAK3748092.1"/>
    </source>
</evidence>
<keyword evidence="3 8" id="KW-1133">Transmembrane helix</keyword>
<gene>
    <name evidence="10" type="ORF">RRG08_018298</name>
</gene>
<evidence type="ECO:0000256" key="4">
    <source>
        <dbReference type="ARBA" id="ARBA00023040"/>
    </source>
</evidence>